<dbReference type="PANTHER" id="PTHR13061:SF29">
    <property type="entry name" value="GAMMA CARBONIC ANHYDRASE-LIKE 1, MITOCHONDRIAL-RELATED"/>
    <property type="match status" value="1"/>
</dbReference>
<dbReference type="InterPro" id="IPR011004">
    <property type="entry name" value="Trimer_LpxA-like_sf"/>
</dbReference>
<dbReference type="OrthoDB" id="9803036at2"/>
<name>A0A387FJA0_9HYPH</name>
<dbReference type="KEGG" id="rjg:CCGE525_11905"/>
<dbReference type="InterPro" id="IPR001451">
    <property type="entry name" value="Hexapep"/>
</dbReference>
<organism evidence="1 2">
    <name type="scientific">Rhizobium jaguaris</name>
    <dbReference type="NCBI Taxonomy" id="1312183"/>
    <lineage>
        <taxon>Bacteria</taxon>
        <taxon>Pseudomonadati</taxon>
        <taxon>Pseudomonadota</taxon>
        <taxon>Alphaproteobacteria</taxon>
        <taxon>Hyphomicrobiales</taxon>
        <taxon>Rhizobiaceae</taxon>
        <taxon>Rhizobium/Agrobacterium group</taxon>
        <taxon>Rhizobium</taxon>
    </lineage>
</organism>
<dbReference type="EMBL" id="CP032694">
    <property type="protein sequence ID" value="AYG59420.1"/>
    <property type="molecule type" value="Genomic_DNA"/>
</dbReference>
<dbReference type="InterPro" id="IPR050484">
    <property type="entry name" value="Transf_Hexapept/Carb_Anhydrase"/>
</dbReference>
<keyword evidence="2" id="KW-1185">Reference proteome</keyword>
<dbReference type="PANTHER" id="PTHR13061">
    <property type="entry name" value="DYNACTIN SUBUNIT P25"/>
    <property type="match status" value="1"/>
</dbReference>
<dbReference type="Proteomes" id="UP000282195">
    <property type="component" value="Chromosome"/>
</dbReference>
<proteinExistence type="predicted"/>
<dbReference type="Gene3D" id="2.160.10.10">
    <property type="entry name" value="Hexapeptide repeat proteins"/>
    <property type="match status" value="1"/>
</dbReference>
<protein>
    <submittedName>
        <fullName evidence="1">Gamma carbonic anhydrase family protein</fullName>
    </submittedName>
</protein>
<dbReference type="AlphaFoldDB" id="A0A387FJA0"/>
<evidence type="ECO:0000313" key="1">
    <source>
        <dbReference type="EMBL" id="AYG59420.1"/>
    </source>
</evidence>
<dbReference type="InterPro" id="IPR047324">
    <property type="entry name" value="LbH_gamma_CA-like"/>
</dbReference>
<evidence type="ECO:0000313" key="2">
    <source>
        <dbReference type="Proteomes" id="UP000282195"/>
    </source>
</evidence>
<gene>
    <name evidence="1" type="ORF">CCGE525_11905</name>
</gene>
<dbReference type="RefSeq" id="WP_120704437.1">
    <property type="nucleotide sequence ID" value="NZ_CP032694.1"/>
</dbReference>
<sequence>MPLYALAGLVPKTPDPGRYWIAPDASVIGKVELGEDVGIWFGAVLRGDNEPIVIGKGTNIQEGTMVHTDPAFPTTIGEGCTIGHHAIIHGCTIGDNSLIGMGATILNGAKIGSNCLVGANALVTEGKEFPDGSLIVGAPAKAIRTLDETAIEGLRRSARNYVTNWQRFARDLKRLD</sequence>
<dbReference type="SUPFAM" id="SSF51161">
    <property type="entry name" value="Trimeric LpxA-like enzymes"/>
    <property type="match status" value="1"/>
</dbReference>
<accession>A0A387FJA0</accession>
<reference evidence="1 2" key="1">
    <citation type="submission" date="2018-10" db="EMBL/GenBank/DDBJ databases">
        <title>Rhizobium etli, R. leguminosarum and a new Rhizobium genospecies from Phaseolus dumosus.</title>
        <authorList>
            <person name="Ramirez-Puebla S.T."/>
            <person name="Rogel-Hernandez M.A."/>
            <person name="Guerrero G."/>
            <person name="Ormeno-Orrillo E."/>
            <person name="Martinez-Romero J.C."/>
            <person name="Negrete-Yankelevich S."/>
            <person name="Martinez-Romero E."/>
        </authorList>
    </citation>
    <scope>NUCLEOTIDE SEQUENCE [LARGE SCALE GENOMIC DNA]</scope>
    <source>
        <strain evidence="1 2">CCGE525</strain>
    </source>
</reference>
<dbReference type="Pfam" id="PF00132">
    <property type="entry name" value="Hexapep"/>
    <property type="match status" value="1"/>
</dbReference>
<dbReference type="CDD" id="cd04645">
    <property type="entry name" value="LbH_gamma_CA_like"/>
    <property type="match status" value="1"/>
</dbReference>